<feature type="compositionally biased region" description="Polar residues" evidence="1">
    <location>
        <begin position="130"/>
        <end position="142"/>
    </location>
</feature>
<protein>
    <submittedName>
        <fullName evidence="4">Uncharacterized protein LOC102809661</fullName>
    </submittedName>
</protein>
<feature type="transmembrane region" description="Helical" evidence="2">
    <location>
        <begin position="47"/>
        <end position="74"/>
    </location>
</feature>
<feature type="compositionally biased region" description="Polar residues" evidence="1">
    <location>
        <begin position="203"/>
        <end position="212"/>
    </location>
</feature>
<evidence type="ECO:0000256" key="2">
    <source>
        <dbReference type="SAM" id="Phobius"/>
    </source>
</evidence>
<gene>
    <name evidence="4" type="primary">LOC102809661</name>
</gene>
<keyword evidence="2" id="KW-0812">Transmembrane</keyword>
<dbReference type="Proteomes" id="UP000694865">
    <property type="component" value="Unplaced"/>
</dbReference>
<proteinExistence type="predicted"/>
<feature type="compositionally biased region" description="Polar residues" evidence="1">
    <location>
        <begin position="11"/>
        <end position="23"/>
    </location>
</feature>
<evidence type="ECO:0000313" key="4">
    <source>
        <dbReference type="RefSeq" id="XP_006811641.1"/>
    </source>
</evidence>
<keyword evidence="2" id="KW-0472">Membrane</keyword>
<dbReference type="RefSeq" id="XP_006811641.1">
    <property type="nucleotide sequence ID" value="XM_006811578.1"/>
</dbReference>
<keyword evidence="2" id="KW-1133">Transmembrane helix</keyword>
<accession>A0ABM0LV50</accession>
<feature type="region of interest" description="Disordered" evidence="1">
    <location>
        <begin position="124"/>
        <end position="163"/>
    </location>
</feature>
<evidence type="ECO:0000313" key="3">
    <source>
        <dbReference type="Proteomes" id="UP000694865"/>
    </source>
</evidence>
<feature type="region of interest" description="Disordered" evidence="1">
    <location>
        <begin position="1"/>
        <end position="23"/>
    </location>
</feature>
<name>A0ABM0LV50_SACKO</name>
<organism evidence="3 4">
    <name type="scientific">Saccoglossus kowalevskii</name>
    <name type="common">Acorn worm</name>
    <dbReference type="NCBI Taxonomy" id="10224"/>
    <lineage>
        <taxon>Eukaryota</taxon>
        <taxon>Metazoa</taxon>
        <taxon>Hemichordata</taxon>
        <taxon>Enteropneusta</taxon>
        <taxon>Harrimaniidae</taxon>
        <taxon>Saccoglossus</taxon>
    </lineage>
</organism>
<reference evidence="4" key="1">
    <citation type="submission" date="2025-08" db="UniProtKB">
        <authorList>
            <consortium name="RefSeq"/>
        </authorList>
    </citation>
    <scope>IDENTIFICATION</scope>
    <source>
        <tissue evidence="4">Testes</tissue>
    </source>
</reference>
<evidence type="ECO:0000256" key="1">
    <source>
        <dbReference type="SAM" id="MobiDB-lite"/>
    </source>
</evidence>
<feature type="region of interest" description="Disordered" evidence="1">
    <location>
        <begin position="203"/>
        <end position="223"/>
    </location>
</feature>
<sequence>MPAQSEYPIEITSQDPVTTETSNIIGPPIEHRTVIGVENDYSVVEGIAIAGLVVAVAVAVAAVLGIFIIGYFCVARVGKSEHGICCRRGRIHVSTRQTEEGMKSPATTSPVVPIVPVTPGVTPVVTPTTIDSENTKNIQQETPLRREKPPVPQKPKNYAASINDRWAVNDQRASSLSQNRRSQPHESFKDVSGELKYMFIHSNGSHTQQQGIGPTRGGKVAHV</sequence>
<dbReference type="GeneID" id="102809661"/>
<keyword evidence="3" id="KW-1185">Reference proteome</keyword>